<sequence length="120" mass="13872">MVLGHLGEGIPYWLWRIDNLYAKTYAWARDVLNMVKLELKPSEYFQRNIWITTSGMFDHDALDYCLTKVGAERVLFAVDYPYEDSGVATEFLAKANLDDEQRAAISHRNAERLFRVPPTA</sequence>
<dbReference type="InterPro" id="IPR032466">
    <property type="entry name" value="Metal_Hydrolase"/>
</dbReference>
<dbReference type="GO" id="GO:0005829">
    <property type="term" value="C:cytosol"/>
    <property type="evidence" value="ECO:0007669"/>
    <property type="project" value="TreeGrafter"/>
</dbReference>
<dbReference type="SUPFAM" id="SSF51556">
    <property type="entry name" value="Metallo-dependent hydrolases"/>
    <property type="match status" value="1"/>
</dbReference>
<dbReference type="HOGENOM" id="CLU_133949_0_0_11"/>
<keyword evidence="1" id="KW-0456">Lyase</keyword>
<dbReference type="PANTHER" id="PTHR21240">
    <property type="entry name" value="2-AMINO-3-CARBOXYLMUCONATE-6-SEMIALDEHYDE DECARBOXYLASE"/>
    <property type="match status" value="1"/>
</dbReference>
<dbReference type="EMBL" id="LK022848">
    <property type="protein sequence ID" value="CDR07464.1"/>
    <property type="molecule type" value="Genomic_DNA"/>
</dbReference>
<feature type="domain" description="Amidohydrolase-related" evidence="2">
    <location>
        <begin position="1"/>
        <end position="115"/>
    </location>
</feature>
<dbReference type="InterPro" id="IPR032465">
    <property type="entry name" value="ACMSD"/>
</dbReference>
<evidence type="ECO:0000259" key="2">
    <source>
        <dbReference type="Pfam" id="PF04909"/>
    </source>
</evidence>
<gene>
    <name evidence="3" type="ORF">SIRAN4198</name>
</gene>
<organism evidence="3">
    <name type="scientific">Streptomyces iranensis</name>
    <dbReference type="NCBI Taxonomy" id="576784"/>
    <lineage>
        <taxon>Bacteria</taxon>
        <taxon>Bacillati</taxon>
        <taxon>Actinomycetota</taxon>
        <taxon>Actinomycetes</taxon>
        <taxon>Kitasatosporales</taxon>
        <taxon>Streptomycetaceae</taxon>
        <taxon>Streptomyces</taxon>
        <taxon>Streptomyces violaceusniger group</taxon>
    </lineage>
</organism>
<reference evidence="3" key="1">
    <citation type="submission" date="2014-05" db="EMBL/GenBank/DDBJ databases">
        <authorList>
            <person name="Horn Fabian"/>
        </authorList>
    </citation>
    <scope>NUCLEOTIDE SEQUENCE</scope>
</reference>
<evidence type="ECO:0000256" key="1">
    <source>
        <dbReference type="ARBA" id="ARBA00023239"/>
    </source>
</evidence>
<dbReference type="PANTHER" id="PTHR21240:SF30">
    <property type="entry name" value="AMIDOHYDROLASE-RELATED DOMAIN-CONTAINING PROTEIN-RELATED"/>
    <property type="match status" value="1"/>
</dbReference>
<name>A0A060ZWB2_9ACTN</name>
<dbReference type="Gene3D" id="3.20.20.140">
    <property type="entry name" value="Metal-dependent hydrolases"/>
    <property type="match status" value="1"/>
</dbReference>
<dbReference type="Pfam" id="PF04909">
    <property type="entry name" value="Amidohydro_2"/>
    <property type="match status" value="1"/>
</dbReference>
<protein>
    <submittedName>
        <fullName evidence="3">Amidohydrolase 2</fullName>
    </submittedName>
</protein>
<dbReference type="GO" id="GO:0019748">
    <property type="term" value="P:secondary metabolic process"/>
    <property type="evidence" value="ECO:0007669"/>
    <property type="project" value="TreeGrafter"/>
</dbReference>
<evidence type="ECO:0000313" key="3">
    <source>
        <dbReference type="EMBL" id="CDR07464.1"/>
    </source>
</evidence>
<dbReference type="GO" id="GO:0016787">
    <property type="term" value="F:hydrolase activity"/>
    <property type="evidence" value="ECO:0007669"/>
    <property type="project" value="UniProtKB-KW"/>
</dbReference>
<keyword evidence="3" id="KW-0378">Hydrolase</keyword>
<dbReference type="GO" id="GO:0016831">
    <property type="term" value="F:carboxy-lyase activity"/>
    <property type="evidence" value="ECO:0007669"/>
    <property type="project" value="InterPro"/>
</dbReference>
<proteinExistence type="predicted"/>
<dbReference type="AlphaFoldDB" id="A0A060ZWB2"/>
<accession>A0A060ZWB2</accession>
<dbReference type="InterPro" id="IPR006680">
    <property type="entry name" value="Amidohydro-rel"/>
</dbReference>